<evidence type="ECO:0008006" key="3">
    <source>
        <dbReference type="Google" id="ProtNLM"/>
    </source>
</evidence>
<evidence type="ECO:0000313" key="2">
    <source>
        <dbReference type="Proteomes" id="UP000507470"/>
    </source>
</evidence>
<proteinExistence type="predicted"/>
<dbReference type="Gene3D" id="2.120.10.30">
    <property type="entry name" value="TolB, C-terminal domain"/>
    <property type="match status" value="1"/>
</dbReference>
<dbReference type="OrthoDB" id="6162638at2759"/>
<dbReference type="EMBL" id="CACVKT020005686">
    <property type="protein sequence ID" value="CAC5397513.1"/>
    <property type="molecule type" value="Genomic_DNA"/>
</dbReference>
<gene>
    <name evidence="1" type="ORF">MCOR_31942</name>
</gene>
<organism evidence="1 2">
    <name type="scientific">Mytilus coruscus</name>
    <name type="common">Sea mussel</name>
    <dbReference type="NCBI Taxonomy" id="42192"/>
    <lineage>
        <taxon>Eukaryota</taxon>
        <taxon>Metazoa</taxon>
        <taxon>Spiralia</taxon>
        <taxon>Lophotrochozoa</taxon>
        <taxon>Mollusca</taxon>
        <taxon>Bivalvia</taxon>
        <taxon>Autobranchia</taxon>
        <taxon>Pteriomorphia</taxon>
        <taxon>Mytilida</taxon>
        <taxon>Mytiloidea</taxon>
        <taxon>Mytilidae</taxon>
        <taxon>Mytilinae</taxon>
        <taxon>Mytilus</taxon>
    </lineage>
</organism>
<evidence type="ECO:0000313" key="1">
    <source>
        <dbReference type="EMBL" id="CAC5397513.1"/>
    </source>
</evidence>
<name>A0A6J8CM61_MYTCO</name>
<reference evidence="1 2" key="1">
    <citation type="submission" date="2020-06" db="EMBL/GenBank/DDBJ databases">
        <authorList>
            <person name="Li R."/>
            <person name="Bekaert M."/>
        </authorList>
    </citation>
    <scope>NUCLEOTIDE SEQUENCE [LARGE SCALE GENOMIC DNA]</scope>
    <source>
        <strain evidence="2">wild</strain>
    </source>
</reference>
<dbReference type="Proteomes" id="UP000507470">
    <property type="component" value="Unassembled WGS sequence"/>
</dbReference>
<sequence length="254" mass="28278">MLTTLKTAKEMRTLIIYACLILPDGKFIILDYNKKQLLLFKNDGIFIRRVITFTQSPYDACFVRKNTVAVTLGPANQTTLVDIEKKTNIQTIKFSHYCFGVASDGETVVISSNSSQSTRVNLNDMSHTILKGVEGVGRISLLQRNIYGTIHLENKVCCYDSTGEPLWTFQHKDINSPGGITLDMNGFVYIVSSKNGSIVVVSPDGKTCKTILSEADGIKHPYGIDINKKTEMVIVSSIISEDIRNYDTAFVYKI</sequence>
<dbReference type="AlphaFoldDB" id="A0A6J8CM61"/>
<dbReference type="SUPFAM" id="SSF101898">
    <property type="entry name" value="NHL repeat"/>
    <property type="match status" value="1"/>
</dbReference>
<dbReference type="InterPro" id="IPR011042">
    <property type="entry name" value="6-blade_b-propeller_TolB-like"/>
</dbReference>
<protein>
    <recommendedName>
        <fullName evidence="3">RING-type E3 ubiquitin transferase</fullName>
    </recommendedName>
</protein>
<accession>A0A6J8CM61</accession>
<keyword evidence="2" id="KW-1185">Reference proteome</keyword>